<dbReference type="Proteomes" id="UP000646827">
    <property type="component" value="Unassembled WGS sequence"/>
</dbReference>
<comment type="caution">
    <text evidence="6">The sequence shown here is derived from an EMBL/GenBank/DDBJ whole genome shotgun (WGS) entry which is preliminary data.</text>
</comment>
<name>A0A8H7SBG6_9FUNG</name>
<dbReference type="CDD" id="cd09858">
    <property type="entry name" value="PIN_MKT1"/>
    <property type="match status" value="1"/>
</dbReference>
<dbReference type="PRINTS" id="PR00853">
    <property type="entry name" value="XPGRADSUPER"/>
</dbReference>
<dbReference type="GO" id="GO:0006417">
    <property type="term" value="P:regulation of translation"/>
    <property type="evidence" value="ECO:0007669"/>
    <property type="project" value="UniProtKB-KW"/>
</dbReference>
<dbReference type="GO" id="GO:0004518">
    <property type="term" value="F:nuclease activity"/>
    <property type="evidence" value="ECO:0007669"/>
    <property type="project" value="InterPro"/>
</dbReference>
<dbReference type="CDD" id="cd09902">
    <property type="entry name" value="H3TH_MKT1"/>
    <property type="match status" value="1"/>
</dbReference>
<reference evidence="6 7" key="1">
    <citation type="submission" date="2020-12" db="EMBL/GenBank/DDBJ databases">
        <title>Metabolic potential, ecology and presence of endohyphal bacteria is reflected in genomic diversity of Mucoromycotina.</title>
        <authorList>
            <person name="Muszewska A."/>
            <person name="Okrasinska A."/>
            <person name="Steczkiewicz K."/>
            <person name="Drgas O."/>
            <person name="Orlowska M."/>
            <person name="Perlinska-Lenart U."/>
            <person name="Aleksandrzak-Piekarczyk T."/>
            <person name="Szatraj K."/>
            <person name="Zielenkiewicz U."/>
            <person name="Pilsyk S."/>
            <person name="Malc E."/>
            <person name="Mieczkowski P."/>
            <person name="Kruszewska J.S."/>
            <person name="Biernat P."/>
            <person name="Pawlowska J."/>
        </authorList>
    </citation>
    <scope>NUCLEOTIDE SEQUENCE [LARGE SCALE GENOMIC DNA]</scope>
    <source>
        <strain evidence="6 7">CBS 142.35</strain>
    </source>
</reference>
<evidence type="ECO:0000256" key="2">
    <source>
        <dbReference type="ARBA" id="ARBA00024023"/>
    </source>
</evidence>
<dbReference type="OrthoDB" id="17262at2759"/>
<gene>
    <name evidence="6" type="ORF">INT45_010089</name>
</gene>
<dbReference type="InterPro" id="IPR037314">
    <property type="entry name" value="MKT1_H3TH"/>
</dbReference>
<dbReference type="AlphaFoldDB" id="A0A8H7SBG6"/>
<dbReference type="EMBL" id="JAEPRB010000028">
    <property type="protein sequence ID" value="KAG2225453.1"/>
    <property type="molecule type" value="Genomic_DNA"/>
</dbReference>
<comment type="similarity">
    <text evidence="2">Belongs to the XPG/RAD2 endonuclease family.</text>
</comment>
<evidence type="ECO:0008006" key="8">
    <source>
        <dbReference type="Google" id="ProtNLM"/>
    </source>
</evidence>
<evidence type="ECO:0000256" key="1">
    <source>
        <dbReference type="ARBA" id="ARBA00022845"/>
    </source>
</evidence>
<dbReference type="PANTHER" id="PTHR11081">
    <property type="entry name" value="FLAP ENDONUCLEASE FAMILY MEMBER"/>
    <property type="match status" value="1"/>
</dbReference>
<dbReference type="SUPFAM" id="SSF88723">
    <property type="entry name" value="PIN domain-like"/>
    <property type="match status" value="1"/>
</dbReference>
<sequence>MPIRHFDIFTAERRLIQTSGVAQLKDARLGIDGSYWLRKILAKEPALSALGGVPLKLRESVEAEIKAFKANHIQPIFVFPGLAIVRKDKPFSHEDRRPAQRAAGWDYYDKGRPDMAMSSWSNSGGIHPADMLNQVFHILHEHGIEFIRAPYSAWAQLAYMYTHPKQIINAVYGGTELLMFDIDKIITTIDFEKGNYLWMSKKTVLQDLHVSDDQFLDICLLAGFEYCSSFPALNHNVMSFTFKDVHDLIKQHKTGFNTIQAYIDDPSVSKSNYVDTFCRARCVIKYHPVLTDEGEVRPLNADLAPNDIHEFIGYRLPDELYYYLMRGLIGPQSINTLVSGVLIENAPLDNGETTEYRNFLLGLLSIRTQTLSLLTQPLHQFYQSRKIASHFYFDPTNEHIMHHHPNYNHATSGGSTSTPNSNATLLNTVYDSTRSWHVTYEFINAEKKAQNTSDVDIAFCMKATKDEANAAKTITRPSSNKILQQKDEIVANVLWKTLEIRDLLTSSKHIHTPWGEALTVALATAGDKNKKPSFHTQEAILSAVELIRFEVLTDKPYTKTYSRIAGNDAEQRHIRLISRAMSLIPMELKNTQWKGPLDRDMLVFNSFIKALNRSYRNLCEMLALSLFLNNIAEKERTDYFDIADSLPYQSDVNVAMGLVSKHYLEQTVGNNNPDKDAALSATQSAFPVCTSVESDLIHAFQFWEGLVSGIRAIKDTVESANMFLEADEWLQSRRL</sequence>
<evidence type="ECO:0000259" key="5">
    <source>
        <dbReference type="Pfam" id="PF12247"/>
    </source>
</evidence>
<dbReference type="InterPro" id="IPR006084">
    <property type="entry name" value="XPG/Rad2"/>
</dbReference>
<dbReference type="GO" id="GO:0003730">
    <property type="term" value="F:mRNA 3'-UTR binding"/>
    <property type="evidence" value="ECO:0007669"/>
    <property type="project" value="TreeGrafter"/>
</dbReference>
<keyword evidence="7" id="KW-1185">Reference proteome</keyword>
<dbReference type="Pfam" id="PF12246">
    <property type="entry name" value="MKT1_C"/>
    <property type="match status" value="1"/>
</dbReference>
<proteinExistence type="inferred from homology"/>
<evidence type="ECO:0000313" key="6">
    <source>
        <dbReference type="EMBL" id="KAG2225453.1"/>
    </source>
</evidence>
<dbReference type="PANTHER" id="PTHR11081:SF32">
    <property type="entry name" value="POST-TRANSCRIPTIONAL REGULATOR MKT1"/>
    <property type="match status" value="1"/>
</dbReference>
<keyword evidence="1" id="KW-0810">Translation regulation</keyword>
<organism evidence="6 7">
    <name type="scientific">Circinella minor</name>
    <dbReference type="NCBI Taxonomy" id="1195481"/>
    <lineage>
        <taxon>Eukaryota</taxon>
        <taxon>Fungi</taxon>
        <taxon>Fungi incertae sedis</taxon>
        <taxon>Mucoromycota</taxon>
        <taxon>Mucoromycotina</taxon>
        <taxon>Mucoromycetes</taxon>
        <taxon>Mucorales</taxon>
        <taxon>Lichtheimiaceae</taxon>
        <taxon>Circinella</taxon>
    </lineage>
</organism>
<dbReference type="Pfam" id="PF00752">
    <property type="entry name" value="XPG_N"/>
    <property type="match status" value="1"/>
</dbReference>
<dbReference type="Pfam" id="PF12247">
    <property type="entry name" value="MKT1_N"/>
    <property type="match status" value="1"/>
</dbReference>
<feature type="domain" description="XPG N-terminal" evidence="3">
    <location>
        <begin position="3"/>
        <end position="96"/>
    </location>
</feature>
<evidence type="ECO:0000259" key="3">
    <source>
        <dbReference type="Pfam" id="PF00752"/>
    </source>
</evidence>
<feature type="domain" description="Post-transcriptional regulator MKT1 N-terminal" evidence="5">
    <location>
        <begin position="305"/>
        <end position="393"/>
    </location>
</feature>
<dbReference type="Gene3D" id="3.40.50.1010">
    <property type="entry name" value="5'-nuclease"/>
    <property type="match status" value="1"/>
</dbReference>
<dbReference type="InterPro" id="IPR029060">
    <property type="entry name" value="PIN-like_dom_sf"/>
</dbReference>
<dbReference type="InterPro" id="IPR022040">
    <property type="entry name" value="MKT1_N"/>
</dbReference>
<feature type="domain" description="Post-transcriptional regulator MKT1 C-terminal" evidence="4">
    <location>
        <begin position="497"/>
        <end position="731"/>
    </location>
</feature>
<dbReference type="InterPro" id="IPR022039">
    <property type="entry name" value="MKT1_C"/>
</dbReference>
<evidence type="ECO:0000313" key="7">
    <source>
        <dbReference type="Proteomes" id="UP000646827"/>
    </source>
</evidence>
<dbReference type="InterPro" id="IPR006085">
    <property type="entry name" value="XPG_DNA_repair_N"/>
</dbReference>
<evidence type="ECO:0000259" key="4">
    <source>
        <dbReference type="Pfam" id="PF12246"/>
    </source>
</evidence>
<protein>
    <recommendedName>
        <fullName evidence="8">XPG-I domain-containing protein</fullName>
    </recommendedName>
</protein>
<accession>A0A8H7SBG6</accession>